<dbReference type="SUPFAM" id="SSF101473">
    <property type="entry name" value="DhaL-like"/>
    <property type="match status" value="1"/>
</dbReference>
<gene>
    <name evidence="2" type="ORF">S12H4_14750</name>
</gene>
<dbReference type="SMART" id="SM01120">
    <property type="entry name" value="Dak2"/>
    <property type="match status" value="1"/>
</dbReference>
<dbReference type="InterPro" id="IPR050270">
    <property type="entry name" value="DegV_domain_contain"/>
</dbReference>
<evidence type="ECO:0000313" key="2">
    <source>
        <dbReference type="EMBL" id="GAI84080.1"/>
    </source>
</evidence>
<dbReference type="PANTHER" id="PTHR33434">
    <property type="entry name" value="DEGV DOMAIN-CONTAINING PROTEIN DR_1986-RELATED"/>
    <property type="match status" value="1"/>
</dbReference>
<name>X1T976_9ZZZZ</name>
<proteinExistence type="predicted"/>
<evidence type="ECO:0000259" key="1">
    <source>
        <dbReference type="PROSITE" id="PS51480"/>
    </source>
</evidence>
<reference evidence="2" key="1">
    <citation type="journal article" date="2014" name="Front. Microbiol.">
        <title>High frequency of phylogenetically diverse reductive dehalogenase-homologous genes in deep subseafloor sedimentary metagenomes.</title>
        <authorList>
            <person name="Kawai M."/>
            <person name="Futagami T."/>
            <person name="Toyoda A."/>
            <person name="Takaki Y."/>
            <person name="Nishi S."/>
            <person name="Hori S."/>
            <person name="Arai W."/>
            <person name="Tsubouchi T."/>
            <person name="Morono Y."/>
            <person name="Uchiyama I."/>
            <person name="Ito T."/>
            <person name="Fujiyama A."/>
            <person name="Inagaki F."/>
            <person name="Takami H."/>
        </authorList>
    </citation>
    <scope>NUCLEOTIDE SEQUENCE</scope>
    <source>
        <strain evidence="2">Expedition CK06-06</strain>
    </source>
</reference>
<dbReference type="InterPro" id="IPR004007">
    <property type="entry name" value="DhaL_dom"/>
</dbReference>
<accession>X1T976</accession>
<dbReference type="AlphaFoldDB" id="X1T976"/>
<dbReference type="Pfam" id="PF02734">
    <property type="entry name" value="Dak2"/>
    <property type="match status" value="1"/>
</dbReference>
<protein>
    <recommendedName>
        <fullName evidence="1">DhaL domain-containing protein</fullName>
    </recommendedName>
</protein>
<feature type="non-terminal residue" evidence="2">
    <location>
        <position position="119"/>
    </location>
</feature>
<dbReference type="Gene3D" id="1.25.40.340">
    <property type="match status" value="1"/>
</dbReference>
<dbReference type="GO" id="GO:0004371">
    <property type="term" value="F:glycerone kinase activity"/>
    <property type="evidence" value="ECO:0007669"/>
    <property type="project" value="InterPro"/>
</dbReference>
<feature type="domain" description="DhaL" evidence="1">
    <location>
        <begin position="11"/>
        <end position="119"/>
    </location>
</feature>
<comment type="caution">
    <text evidence="2">The sequence shown here is derived from an EMBL/GenBank/DDBJ whole genome shotgun (WGS) entry which is preliminary data.</text>
</comment>
<dbReference type="PROSITE" id="PS51480">
    <property type="entry name" value="DHAL"/>
    <property type="match status" value="1"/>
</dbReference>
<dbReference type="PANTHER" id="PTHR33434:SF2">
    <property type="entry name" value="FATTY ACID-BINDING PROTEIN TM_1468"/>
    <property type="match status" value="1"/>
</dbReference>
<dbReference type="EMBL" id="BARW01007048">
    <property type="protein sequence ID" value="GAI84080.1"/>
    <property type="molecule type" value="Genomic_DNA"/>
</dbReference>
<dbReference type="InterPro" id="IPR036117">
    <property type="entry name" value="DhaL_dom_sf"/>
</dbReference>
<dbReference type="GO" id="GO:0006071">
    <property type="term" value="P:glycerol metabolic process"/>
    <property type="evidence" value="ECO:0007669"/>
    <property type="project" value="InterPro"/>
</dbReference>
<sequence length="119" mass="12849">MKIRIKYLNGIRFKHFIINSTQRINQMEQYLNDINVFPVADGDTGTNMAATMSSIVKGIKKCKESSFAKISSIIADSALTGARGNSGAILAQFFQGLAEATKGKVRLSTEAFAQAATKA</sequence>
<organism evidence="2">
    <name type="scientific">marine sediment metagenome</name>
    <dbReference type="NCBI Taxonomy" id="412755"/>
    <lineage>
        <taxon>unclassified sequences</taxon>
        <taxon>metagenomes</taxon>
        <taxon>ecological metagenomes</taxon>
    </lineage>
</organism>